<comment type="caution">
    <text evidence="3">The sequence shown here is derived from an EMBL/GenBank/DDBJ whole genome shotgun (WGS) entry which is preliminary data.</text>
</comment>
<protein>
    <recommendedName>
        <fullName evidence="2">3-keto-alpha-glucoside-1,2-lyase/3-keto-2-hydroxy-glucal hydratase domain-containing protein</fullName>
    </recommendedName>
</protein>
<dbReference type="GO" id="GO:0016787">
    <property type="term" value="F:hydrolase activity"/>
    <property type="evidence" value="ECO:0007669"/>
    <property type="project" value="InterPro"/>
</dbReference>
<evidence type="ECO:0000259" key="2">
    <source>
        <dbReference type="Pfam" id="PF06439"/>
    </source>
</evidence>
<sequence precursor="true">MKIVLNAAAVLTFLVLSAAAVVADDASAATVDEAGTKMIADGFTPLFNGENLDGWRNPFDYGEAKVVDGEINLLASKKFFLVTEKTYKDFHVVVEIKLPEGPANSGVMFRCHVKPNKVFGYQAECDGSDRCWSAGLFDEGRRGWIWPSRKGRSKDEFLKYEQESQDYFKKPEIAGALKRNDWNRYEVICRGDHIVIKLNDVKVTDLHDATDAEGYIAIQHHGEKGQTYKFRNLFIKEFAE</sequence>
<dbReference type="InterPro" id="IPR010496">
    <property type="entry name" value="AL/BT2_dom"/>
</dbReference>
<evidence type="ECO:0000256" key="1">
    <source>
        <dbReference type="SAM" id="SignalP"/>
    </source>
</evidence>
<dbReference type="Proteomes" id="UP000317977">
    <property type="component" value="Unassembled WGS sequence"/>
</dbReference>
<evidence type="ECO:0000313" key="3">
    <source>
        <dbReference type="EMBL" id="TWU49155.1"/>
    </source>
</evidence>
<gene>
    <name evidence="3" type="ORF">Poly59_37690</name>
</gene>
<keyword evidence="1" id="KW-0732">Signal</keyword>
<feature type="chain" id="PRO_5022909204" description="3-keto-alpha-glucoside-1,2-lyase/3-keto-2-hydroxy-glucal hydratase domain-containing protein" evidence="1">
    <location>
        <begin position="24"/>
        <end position="240"/>
    </location>
</feature>
<dbReference type="Pfam" id="PF06439">
    <property type="entry name" value="3keto-disac_hyd"/>
    <property type="match status" value="1"/>
</dbReference>
<feature type="signal peptide" evidence="1">
    <location>
        <begin position="1"/>
        <end position="23"/>
    </location>
</feature>
<evidence type="ECO:0000313" key="4">
    <source>
        <dbReference type="Proteomes" id="UP000317977"/>
    </source>
</evidence>
<feature type="domain" description="3-keto-alpha-glucoside-1,2-lyase/3-keto-2-hydroxy-glucal hydratase" evidence="2">
    <location>
        <begin position="42"/>
        <end position="236"/>
    </location>
</feature>
<dbReference type="Gene3D" id="2.60.120.560">
    <property type="entry name" value="Exo-inulinase, domain 1"/>
    <property type="match status" value="1"/>
</dbReference>
<proteinExistence type="predicted"/>
<dbReference type="AlphaFoldDB" id="A0A5C6EL32"/>
<dbReference type="EMBL" id="SJPX01000004">
    <property type="protein sequence ID" value="TWU49155.1"/>
    <property type="molecule type" value="Genomic_DNA"/>
</dbReference>
<reference evidence="3 4" key="1">
    <citation type="submission" date="2019-02" db="EMBL/GenBank/DDBJ databases">
        <title>Deep-cultivation of Planctomycetes and their phenomic and genomic characterization uncovers novel biology.</title>
        <authorList>
            <person name="Wiegand S."/>
            <person name="Jogler M."/>
            <person name="Boedeker C."/>
            <person name="Pinto D."/>
            <person name="Vollmers J."/>
            <person name="Rivas-Marin E."/>
            <person name="Kohn T."/>
            <person name="Peeters S.H."/>
            <person name="Heuer A."/>
            <person name="Rast P."/>
            <person name="Oberbeckmann S."/>
            <person name="Bunk B."/>
            <person name="Jeske O."/>
            <person name="Meyerdierks A."/>
            <person name="Storesund J.E."/>
            <person name="Kallscheuer N."/>
            <person name="Luecker S."/>
            <person name="Lage O.M."/>
            <person name="Pohl T."/>
            <person name="Merkel B.J."/>
            <person name="Hornburger P."/>
            <person name="Mueller R.-W."/>
            <person name="Bruemmer F."/>
            <person name="Labrenz M."/>
            <person name="Spormann A.M."/>
            <person name="Op Den Camp H."/>
            <person name="Overmann J."/>
            <person name="Amann R."/>
            <person name="Jetten M.S.M."/>
            <person name="Mascher T."/>
            <person name="Medema M.H."/>
            <person name="Devos D.P."/>
            <person name="Kaster A.-K."/>
            <person name="Ovreas L."/>
            <person name="Rohde M."/>
            <person name="Galperin M.Y."/>
            <person name="Jogler C."/>
        </authorList>
    </citation>
    <scope>NUCLEOTIDE SEQUENCE [LARGE SCALE GENOMIC DNA]</scope>
    <source>
        <strain evidence="3 4">Poly59</strain>
    </source>
</reference>
<keyword evidence="4" id="KW-1185">Reference proteome</keyword>
<accession>A0A5C6EL32</accession>
<name>A0A5C6EL32_9BACT</name>
<dbReference type="RefSeq" id="WP_246151743.1">
    <property type="nucleotide sequence ID" value="NZ_SJPX01000004.1"/>
</dbReference>
<organism evidence="3 4">
    <name type="scientific">Rubripirellula reticaptiva</name>
    <dbReference type="NCBI Taxonomy" id="2528013"/>
    <lineage>
        <taxon>Bacteria</taxon>
        <taxon>Pseudomonadati</taxon>
        <taxon>Planctomycetota</taxon>
        <taxon>Planctomycetia</taxon>
        <taxon>Pirellulales</taxon>
        <taxon>Pirellulaceae</taxon>
        <taxon>Rubripirellula</taxon>
    </lineage>
</organism>